<dbReference type="OrthoDB" id="3820418at2"/>
<name>A0A4R6J3D7_9ACTN</name>
<evidence type="ECO:0000313" key="1">
    <source>
        <dbReference type="EMBL" id="TDO29844.1"/>
    </source>
</evidence>
<dbReference type="Proteomes" id="UP000295388">
    <property type="component" value="Unassembled WGS sequence"/>
</dbReference>
<dbReference type="AlphaFoldDB" id="A0A4R6J3D7"/>
<evidence type="ECO:0000313" key="2">
    <source>
        <dbReference type="Proteomes" id="UP000295388"/>
    </source>
</evidence>
<dbReference type="EMBL" id="SNWQ01000043">
    <property type="protein sequence ID" value="TDO29844.1"/>
    <property type="molecule type" value="Genomic_DNA"/>
</dbReference>
<proteinExistence type="predicted"/>
<keyword evidence="2" id="KW-1185">Reference proteome</keyword>
<accession>A0A4R6J3D7</accession>
<gene>
    <name evidence="1" type="ORF">EV643_14311</name>
</gene>
<protein>
    <submittedName>
        <fullName evidence="1">Uncharacterized protein</fullName>
    </submittedName>
</protein>
<organism evidence="1 2">
    <name type="scientific">Kribbella caucasensis</name>
    <dbReference type="NCBI Taxonomy" id="2512215"/>
    <lineage>
        <taxon>Bacteria</taxon>
        <taxon>Bacillati</taxon>
        <taxon>Actinomycetota</taxon>
        <taxon>Actinomycetes</taxon>
        <taxon>Propionibacteriales</taxon>
        <taxon>Kribbellaceae</taxon>
        <taxon>Kribbella</taxon>
    </lineage>
</organism>
<sequence>MNQFDDEASWPGYVDVTIVEFAAHTAYLDPLTGTGYLVTPRPENDIAAPEGPFVEVAWSERLTDYGRVGGLSLYTADRLRAVRILEQEGWTYLHDECGQVEEAGRTTDGRRVLCLYGSPMVEEPTLDALSRALIALDIAADIDVQSRNWAN</sequence>
<comment type="caution">
    <text evidence="1">The sequence shown here is derived from an EMBL/GenBank/DDBJ whole genome shotgun (WGS) entry which is preliminary data.</text>
</comment>
<dbReference type="RefSeq" id="WP_133805801.1">
    <property type="nucleotide sequence ID" value="NZ_SNWQ01000043.1"/>
</dbReference>
<reference evidence="1 2" key="1">
    <citation type="submission" date="2019-03" db="EMBL/GenBank/DDBJ databases">
        <title>Genomic Encyclopedia of Type Strains, Phase III (KMG-III): the genomes of soil and plant-associated and newly described type strains.</title>
        <authorList>
            <person name="Whitman W."/>
        </authorList>
    </citation>
    <scope>NUCLEOTIDE SEQUENCE [LARGE SCALE GENOMIC DNA]</scope>
    <source>
        <strain evidence="1 2">VKM Ac-2527</strain>
    </source>
</reference>